<accession>A0A8K1FPQ7</accession>
<protein>
    <recommendedName>
        <fullName evidence="3">Ankyrin repeat-containing domain</fullName>
    </recommendedName>
</protein>
<dbReference type="SUPFAM" id="SSF48403">
    <property type="entry name" value="Ankyrin repeat"/>
    <property type="match status" value="2"/>
</dbReference>
<dbReference type="AlphaFoldDB" id="A0A8K1FPQ7"/>
<dbReference type="InterPro" id="IPR052050">
    <property type="entry name" value="SecEffector_AnkRepeat"/>
</dbReference>
<keyword evidence="2" id="KW-1185">Reference proteome</keyword>
<dbReference type="Pfam" id="PF12796">
    <property type="entry name" value="Ank_2"/>
    <property type="match status" value="1"/>
</dbReference>
<dbReference type="OrthoDB" id="530303at2759"/>
<evidence type="ECO:0000313" key="1">
    <source>
        <dbReference type="EMBL" id="TMW65863.1"/>
    </source>
</evidence>
<comment type="caution">
    <text evidence="1">The sequence shown here is derived from an EMBL/GenBank/DDBJ whole genome shotgun (WGS) entry which is preliminary data.</text>
</comment>
<dbReference type="InterPro" id="IPR002110">
    <property type="entry name" value="Ankyrin_rpt"/>
</dbReference>
<sequence>MLLATTSVLVYVDARLQGLDHVLRSIDELVDVSSAFLPDRAAAFGSARLLNRVLKRVKADGTDPLLVSNWCKKAMQKAIERKDLKMVECIHHHHPSPLALSSLNLAIAVGSLELVQWMVRHRWDQLCLIEPPGSNEAHFALDCCIRLPSTNTPTEFDIQICRWLYDQGYITSVGRLEEQAARLGDLNTIRWLYEHQVPRVLSDLALTLAIHSGHVDVVQYLYEREEVRVEMPRSPRFEITNKASPALVTYLKDVVNASVFTFDSRYPPEIQEWCRAHWKPGDSAYVCISRALAEEREDAALYALRRRQAATDSPLEQDIVCHHDLKMLNWVLAQTGYIPVARVAVPAAAQGNLEMLKWLHDHQFPEVWPSAVLSAAAKHGHLEIVQWLHANRADGCSSEAMVAAARSGHLHVLQFMCTHWPYLRIQEAMNKAAEHGHLNIVQWLHSTSTSNNLRDVLGSAASGGHLDIVMWLHKQFEGYFMSTTSYVGLEIAHWLYLNGYSSHLDSVATMAGRRGDLPWLKSLHALGLDVFTWNGVLGAADEGHLRVIAWLHERYPDQVNLERVSHRAKLSGKQHVVDWVRAVCCGSGRSD</sequence>
<organism evidence="1 2">
    <name type="scientific">Pythium oligandrum</name>
    <name type="common">Mycoparasitic fungus</name>
    <dbReference type="NCBI Taxonomy" id="41045"/>
    <lineage>
        <taxon>Eukaryota</taxon>
        <taxon>Sar</taxon>
        <taxon>Stramenopiles</taxon>
        <taxon>Oomycota</taxon>
        <taxon>Peronosporomycetes</taxon>
        <taxon>Pythiales</taxon>
        <taxon>Pythiaceae</taxon>
        <taxon>Pythium</taxon>
    </lineage>
</organism>
<dbReference type="Gene3D" id="1.25.40.20">
    <property type="entry name" value="Ankyrin repeat-containing domain"/>
    <property type="match status" value="3"/>
</dbReference>
<dbReference type="EMBL" id="SPLM01000036">
    <property type="protein sequence ID" value="TMW65863.1"/>
    <property type="molecule type" value="Genomic_DNA"/>
</dbReference>
<dbReference type="PANTHER" id="PTHR46586">
    <property type="entry name" value="ANKYRIN REPEAT-CONTAINING PROTEIN"/>
    <property type="match status" value="1"/>
</dbReference>
<dbReference type="PANTHER" id="PTHR46586:SF3">
    <property type="entry name" value="ANKYRIN REPEAT-CONTAINING PROTEIN"/>
    <property type="match status" value="1"/>
</dbReference>
<evidence type="ECO:0008006" key="3">
    <source>
        <dbReference type="Google" id="ProtNLM"/>
    </source>
</evidence>
<proteinExistence type="predicted"/>
<dbReference type="Proteomes" id="UP000794436">
    <property type="component" value="Unassembled WGS sequence"/>
</dbReference>
<gene>
    <name evidence="1" type="ORF">Poli38472_003628</name>
</gene>
<reference evidence="1" key="1">
    <citation type="submission" date="2019-03" db="EMBL/GenBank/DDBJ databases">
        <title>Long read genome sequence of the mycoparasitic Pythium oligandrum ATCC 38472 isolated from sugarbeet rhizosphere.</title>
        <authorList>
            <person name="Gaulin E."/>
        </authorList>
    </citation>
    <scope>NUCLEOTIDE SEQUENCE</scope>
    <source>
        <strain evidence="1">ATCC 38472_TT</strain>
    </source>
</reference>
<name>A0A8K1FPQ7_PYTOL</name>
<dbReference type="InterPro" id="IPR036770">
    <property type="entry name" value="Ankyrin_rpt-contain_sf"/>
</dbReference>
<evidence type="ECO:0000313" key="2">
    <source>
        <dbReference type="Proteomes" id="UP000794436"/>
    </source>
</evidence>